<dbReference type="InterPro" id="IPR029069">
    <property type="entry name" value="HotDog_dom_sf"/>
</dbReference>
<dbReference type="eggNOG" id="ENOG502S5QU">
    <property type="taxonomic scope" value="Eukaryota"/>
</dbReference>
<dbReference type="PANTHER" id="PTHR28152">
    <property type="entry name" value="HYDROXYACYL-THIOESTER DEHYDRATASE TYPE 2, MITOCHONDRIAL"/>
    <property type="match status" value="1"/>
</dbReference>
<organism evidence="2 3">
    <name type="scientific">Dothistroma septosporum (strain NZE10 / CBS 128990)</name>
    <name type="common">Red band needle blight fungus</name>
    <name type="synonym">Mycosphaerella pini</name>
    <dbReference type="NCBI Taxonomy" id="675120"/>
    <lineage>
        <taxon>Eukaryota</taxon>
        <taxon>Fungi</taxon>
        <taxon>Dikarya</taxon>
        <taxon>Ascomycota</taxon>
        <taxon>Pezizomycotina</taxon>
        <taxon>Dothideomycetes</taxon>
        <taxon>Dothideomycetidae</taxon>
        <taxon>Mycosphaerellales</taxon>
        <taxon>Mycosphaerellaceae</taxon>
        <taxon>Dothistroma</taxon>
    </lineage>
</organism>
<feature type="compositionally biased region" description="Polar residues" evidence="1">
    <location>
        <begin position="21"/>
        <end position="31"/>
    </location>
</feature>
<dbReference type="Gene3D" id="3.10.129.10">
    <property type="entry name" value="Hotdog Thioesterase"/>
    <property type="match status" value="1"/>
</dbReference>
<dbReference type="EMBL" id="KB446538">
    <property type="protein sequence ID" value="EME45412.1"/>
    <property type="molecule type" value="Genomic_DNA"/>
</dbReference>
<proteinExistence type="predicted"/>
<reference evidence="2 3" key="2">
    <citation type="journal article" date="2012" name="PLoS Pathog.">
        <title>Diverse lifestyles and strategies of plant pathogenesis encoded in the genomes of eighteen Dothideomycetes fungi.</title>
        <authorList>
            <person name="Ohm R.A."/>
            <person name="Feau N."/>
            <person name="Henrissat B."/>
            <person name="Schoch C.L."/>
            <person name="Horwitz B.A."/>
            <person name="Barry K.W."/>
            <person name="Condon B.J."/>
            <person name="Copeland A.C."/>
            <person name="Dhillon B."/>
            <person name="Glaser F."/>
            <person name="Hesse C.N."/>
            <person name="Kosti I."/>
            <person name="LaButti K."/>
            <person name="Lindquist E.A."/>
            <person name="Lucas S."/>
            <person name="Salamov A.A."/>
            <person name="Bradshaw R.E."/>
            <person name="Ciuffetti L."/>
            <person name="Hamelin R.C."/>
            <person name="Kema G.H.J."/>
            <person name="Lawrence C."/>
            <person name="Scott J.A."/>
            <person name="Spatafora J.W."/>
            <person name="Turgeon B.G."/>
            <person name="de Wit P.J.G.M."/>
            <person name="Zhong S."/>
            <person name="Goodwin S.B."/>
            <person name="Grigoriev I.V."/>
        </authorList>
    </citation>
    <scope>NUCLEOTIDE SEQUENCE [LARGE SCALE GENOMIC DNA]</scope>
    <source>
        <strain evidence="3">NZE10 / CBS 128990</strain>
    </source>
</reference>
<accession>N1PPV0</accession>
<evidence type="ECO:0008006" key="4">
    <source>
        <dbReference type="Google" id="ProtNLM"/>
    </source>
</evidence>
<reference evidence="3" key="1">
    <citation type="journal article" date="2012" name="PLoS Genet.">
        <title>The genomes of the fungal plant pathogens Cladosporium fulvum and Dothistroma septosporum reveal adaptation to different hosts and lifestyles but also signatures of common ancestry.</title>
        <authorList>
            <person name="de Wit P.J.G.M."/>
            <person name="van der Burgt A."/>
            <person name="Oekmen B."/>
            <person name="Stergiopoulos I."/>
            <person name="Abd-Elsalam K.A."/>
            <person name="Aerts A.L."/>
            <person name="Bahkali A.H."/>
            <person name="Beenen H.G."/>
            <person name="Chettri P."/>
            <person name="Cox M.P."/>
            <person name="Datema E."/>
            <person name="de Vries R.P."/>
            <person name="Dhillon B."/>
            <person name="Ganley A.R."/>
            <person name="Griffiths S.A."/>
            <person name="Guo Y."/>
            <person name="Hamelin R.C."/>
            <person name="Henrissat B."/>
            <person name="Kabir M.S."/>
            <person name="Jashni M.K."/>
            <person name="Kema G."/>
            <person name="Klaubauf S."/>
            <person name="Lapidus A."/>
            <person name="Levasseur A."/>
            <person name="Lindquist E."/>
            <person name="Mehrabi R."/>
            <person name="Ohm R.A."/>
            <person name="Owen T.J."/>
            <person name="Salamov A."/>
            <person name="Schwelm A."/>
            <person name="Schijlen E."/>
            <person name="Sun H."/>
            <person name="van den Burg H.A."/>
            <person name="van Ham R.C.H.J."/>
            <person name="Zhang S."/>
            <person name="Goodwin S.B."/>
            <person name="Grigoriev I.V."/>
            <person name="Collemare J."/>
            <person name="Bradshaw R.E."/>
        </authorList>
    </citation>
    <scope>NUCLEOTIDE SEQUENCE [LARGE SCALE GENOMIC DNA]</scope>
    <source>
        <strain evidence="3">NZE10 / CBS 128990</strain>
    </source>
</reference>
<dbReference type="InterPro" id="IPR052741">
    <property type="entry name" value="Mitochondrial_HTD2"/>
</dbReference>
<sequence length="364" mass="40418">MARPVLSSVTRAGRRAAVPGRSSTSSNARPFHASTTLLQQKPEAIAEAFLSKFANGKEFVRKQLLDANQLRLLSLTLDRTKLWPGLESLEYSEPAEGTPLPAGYHNAYFTPTQLPDALGVDGTDTSYNPEAPFTRRMWAGGSIHWPGADPSASSQSYLKVGDIATEVTKVKSCEVKTIKKTGEAMLVVGVVKEFLDSKDNLCVTDNRNWVFREALDPSKKVKGPQKPPEPTMDELKRADEGKLVRHFNRDPPTLFRFSALTFNAHRIHYDKPWSVEVEGHRDTVVHGPLNMLSMLDFWRDEDSGIAGKDILLPKSLKYRATSPVYVGEGYRILIEKDAIDKGEVPIEVVSNDGTSCMKGTIERY</sequence>
<dbReference type="GO" id="GO:0019171">
    <property type="term" value="F:(3R)-hydroxyacyl-[acyl-carrier-protein] dehydratase activity"/>
    <property type="evidence" value="ECO:0007669"/>
    <property type="project" value="TreeGrafter"/>
</dbReference>
<evidence type="ECO:0000313" key="2">
    <source>
        <dbReference type="EMBL" id="EME45412.1"/>
    </source>
</evidence>
<gene>
    <name evidence="2" type="ORF">DOTSEDRAFT_150445</name>
</gene>
<evidence type="ECO:0000256" key="1">
    <source>
        <dbReference type="SAM" id="MobiDB-lite"/>
    </source>
</evidence>
<name>N1PPV0_DOTSN</name>
<protein>
    <recommendedName>
        <fullName evidence="4">N-terminal of MaoC-like dehydratase domain-containing protein</fullName>
    </recommendedName>
</protein>
<keyword evidence="3" id="KW-1185">Reference proteome</keyword>
<dbReference type="OrthoDB" id="3257538at2759"/>
<dbReference type="OMA" id="IHYDRRY"/>
<dbReference type="HOGENOM" id="CLU_028690_0_1_1"/>
<dbReference type="FunFam" id="3.10.129.10:FF:000103">
    <property type="entry name" value="WGS project CABT00000000 data, contig 2.1"/>
    <property type="match status" value="1"/>
</dbReference>
<dbReference type="AlphaFoldDB" id="N1PPV0"/>
<dbReference type="GO" id="GO:0005739">
    <property type="term" value="C:mitochondrion"/>
    <property type="evidence" value="ECO:0007669"/>
    <property type="project" value="TreeGrafter"/>
</dbReference>
<dbReference type="STRING" id="675120.N1PPV0"/>
<dbReference type="Proteomes" id="UP000016933">
    <property type="component" value="Unassembled WGS sequence"/>
</dbReference>
<feature type="region of interest" description="Disordered" evidence="1">
    <location>
        <begin position="1"/>
        <end position="31"/>
    </location>
</feature>
<evidence type="ECO:0000313" key="3">
    <source>
        <dbReference type="Proteomes" id="UP000016933"/>
    </source>
</evidence>
<dbReference type="PANTHER" id="PTHR28152:SF2">
    <property type="entry name" value="N-TERMINAL OF MAOC-LIKE DEHYDRATASE DOMAIN-CONTAINING PROTEIN"/>
    <property type="match status" value="1"/>
</dbReference>
<dbReference type="SUPFAM" id="SSF54637">
    <property type="entry name" value="Thioesterase/thiol ester dehydrase-isomerase"/>
    <property type="match status" value="1"/>
</dbReference>